<feature type="compositionally biased region" description="Basic and acidic residues" evidence="1">
    <location>
        <begin position="91"/>
        <end position="108"/>
    </location>
</feature>
<feature type="region of interest" description="Disordered" evidence="1">
    <location>
        <begin position="1"/>
        <end position="68"/>
    </location>
</feature>
<reference evidence="2 3" key="1">
    <citation type="journal article" date="2019" name="PLoS ONE">
        <title>Genomic analyses reveal an absence of contemporary introgressive admixture between fin whales and blue whales, despite known hybrids.</title>
        <authorList>
            <person name="Westbury M.V."/>
            <person name="Petersen B."/>
            <person name="Lorenzen E.D."/>
        </authorList>
    </citation>
    <scope>NUCLEOTIDE SEQUENCE [LARGE SCALE GENOMIC DNA]</scope>
    <source>
        <strain evidence="2">FinWhale-01</strain>
    </source>
</reference>
<dbReference type="Proteomes" id="UP000437017">
    <property type="component" value="Unassembled WGS sequence"/>
</dbReference>
<keyword evidence="3" id="KW-1185">Reference proteome</keyword>
<accession>A0A643ATQ3</accession>
<evidence type="ECO:0000313" key="3">
    <source>
        <dbReference type="Proteomes" id="UP000437017"/>
    </source>
</evidence>
<comment type="caution">
    <text evidence="2">The sequence shown here is derived from an EMBL/GenBank/DDBJ whole genome shotgun (WGS) entry which is preliminary data.</text>
</comment>
<evidence type="ECO:0000256" key="1">
    <source>
        <dbReference type="SAM" id="MobiDB-lite"/>
    </source>
</evidence>
<gene>
    <name evidence="2" type="ORF">E2I00_006856</name>
</gene>
<organism evidence="2 3">
    <name type="scientific">Balaenoptera physalus</name>
    <name type="common">Fin whale</name>
    <name type="synonym">Balaena physalus</name>
    <dbReference type="NCBI Taxonomy" id="9770"/>
    <lineage>
        <taxon>Eukaryota</taxon>
        <taxon>Metazoa</taxon>
        <taxon>Chordata</taxon>
        <taxon>Craniata</taxon>
        <taxon>Vertebrata</taxon>
        <taxon>Euteleostomi</taxon>
        <taxon>Mammalia</taxon>
        <taxon>Eutheria</taxon>
        <taxon>Laurasiatheria</taxon>
        <taxon>Artiodactyla</taxon>
        <taxon>Whippomorpha</taxon>
        <taxon>Cetacea</taxon>
        <taxon>Mysticeti</taxon>
        <taxon>Balaenopteridae</taxon>
        <taxon>Balaenoptera</taxon>
    </lineage>
</organism>
<feature type="region of interest" description="Disordered" evidence="1">
    <location>
        <begin position="80"/>
        <end position="117"/>
    </location>
</feature>
<name>A0A643ATQ3_BALPH</name>
<evidence type="ECO:0000313" key="2">
    <source>
        <dbReference type="EMBL" id="KAB0336651.1"/>
    </source>
</evidence>
<proteinExistence type="predicted"/>
<protein>
    <submittedName>
        <fullName evidence="2">Uncharacterized protein</fullName>
    </submittedName>
</protein>
<sequence>MIRKMKLPGGEGKTAVVIGTKTDDVHAQPRGVQASRQDLRNTKPYVPRAGSSSAPEADRPVATTKTNPRSCLVIKKILDAEKKKKKKKKNEAKDRVVREEEEKWEHPDGTVPGLLEN</sequence>
<dbReference type="AlphaFoldDB" id="A0A643ATQ3"/>
<dbReference type="EMBL" id="SGJD01057799">
    <property type="protein sequence ID" value="KAB0336651.1"/>
    <property type="molecule type" value="Genomic_DNA"/>
</dbReference>